<dbReference type="InterPro" id="IPR058525">
    <property type="entry name" value="DUF8212"/>
</dbReference>
<feature type="domain" description="Heterokaryon incompatibility" evidence="2">
    <location>
        <begin position="183"/>
        <end position="239"/>
    </location>
</feature>
<dbReference type="Proteomes" id="UP000256964">
    <property type="component" value="Unassembled WGS sequence"/>
</dbReference>
<accession>A0A371CLE5</accession>
<dbReference type="AlphaFoldDB" id="A0A371CLE5"/>
<dbReference type="PANTHER" id="PTHR10622">
    <property type="entry name" value="HET DOMAIN-CONTAINING PROTEIN"/>
    <property type="match status" value="1"/>
</dbReference>
<feature type="domain" description="DUF8212" evidence="3">
    <location>
        <begin position="368"/>
        <end position="579"/>
    </location>
</feature>
<dbReference type="InterPro" id="IPR010730">
    <property type="entry name" value="HET"/>
</dbReference>
<sequence>MRLIVTDTGQFVEINDPAKHIYAILSHTWDWEGEQSFREVREIQHGGGIPLILPESALDEEFYTRIIPSSEPPSRSTSLRGESALNEESASNVIPPSEHPSRSASPETHAPNSSWKNVRTAVACWRKKMQRSLAHAVKALSHRARPLSNPTPSTLDASGSTKRILASFDLSSDVPTRPSILDHAGLSQKIKGACAVAREYGYRLLWIDSCCIEKESSAELSEAINSMFNWYRCATVCFAFIPHLPLNLVGTSYDTVDSELVVGSLRRNCRWFMRGWTLQELIAPREVVFLGKGWRFVGNKSELVYLLAAVTGIEAEILTHQKRLDEVSVADRMGWASGRKTTRAEDRAYCLFGIFSINLPIIYGEGDHAFLRLQKEILQTIPDQRLFIWSRHSFRSLYSADSVLSSDGFAGLRQDARLTASPESGLLADSPDVFLPEGRNLYIRYYGPGRVVSTFRAVPPRSLARRLGIPELHPSYAITAHGVHTDLPLIRLADILSFDVHQELGKSEEAYLAVLACEATQYPNSLVAMLCTIRDDVQKMGDGSARKSVSKSLLCEPGDRTSRSRSFVILPSALVERVRNGPELLRVSQVSIPLTSAESSFELPKLSHIPDFIPACRGPQLQNRRVLEESGYVVTVTSRTYIPSPTSTYNQHASVVFVRLSRDAFSVQVRLVAFFFWGKGRWQSRRDYIVMVTVGKNLTSGDPYSESPEGESEPLATFTFIDHSFDTTESDAALHEVRVPFHGTSGPEVTLRIILTEHYPLRTYLLHLDVLGFEVARRDYYKSQVPERDVDSADTSGTASWEPLRLLSFYRY</sequence>
<feature type="compositionally biased region" description="Low complexity" evidence="1">
    <location>
        <begin position="67"/>
        <end position="78"/>
    </location>
</feature>
<dbReference type="EMBL" id="KZ857524">
    <property type="protein sequence ID" value="RDX41100.1"/>
    <property type="molecule type" value="Genomic_DNA"/>
</dbReference>
<evidence type="ECO:0000259" key="3">
    <source>
        <dbReference type="Pfam" id="PF26640"/>
    </source>
</evidence>
<gene>
    <name evidence="4" type="ORF">OH76DRAFT_1412400</name>
</gene>
<dbReference type="Pfam" id="PF06985">
    <property type="entry name" value="HET"/>
    <property type="match status" value="1"/>
</dbReference>
<feature type="compositionally biased region" description="Polar residues" evidence="1">
    <location>
        <begin position="102"/>
        <end position="115"/>
    </location>
</feature>
<evidence type="ECO:0000313" key="4">
    <source>
        <dbReference type="EMBL" id="RDX41100.1"/>
    </source>
</evidence>
<evidence type="ECO:0000256" key="1">
    <source>
        <dbReference type="SAM" id="MobiDB-lite"/>
    </source>
</evidence>
<proteinExistence type="predicted"/>
<feature type="region of interest" description="Disordered" evidence="1">
    <location>
        <begin position="67"/>
        <end position="115"/>
    </location>
</feature>
<name>A0A371CLE5_9APHY</name>
<evidence type="ECO:0000313" key="5">
    <source>
        <dbReference type="Proteomes" id="UP000256964"/>
    </source>
</evidence>
<dbReference type="Pfam" id="PF26640">
    <property type="entry name" value="DUF8212"/>
    <property type="match status" value="1"/>
</dbReference>
<keyword evidence="5" id="KW-1185">Reference proteome</keyword>
<protein>
    <submittedName>
        <fullName evidence="4">HET-domain-containing protein</fullName>
    </submittedName>
</protein>
<evidence type="ECO:0000259" key="2">
    <source>
        <dbReference type="Pfam" id="PF06985"/>
    </source>
</evidence>
<organism evidence="4 5">
    <name type="scientific">Lentinus brumalis</name>
    <dbReference type="NCBI Taxonomy" id="2498619"/>
    <lineage>
        <taxon>Eukaryota</taxon>
        <taxon>Fungi</taxon>
        <taxon>Dikarya</taxon>
        <taxon>Basidiomycota</taxon>
        <taxon>Agaricomycotina</taxon>
        <taxon>Agaricomycetes</taxon>
        <taxon>Polyporales</taxon>
        <taxon>Polyporaceae</taxon>
        <taxon>Lentinus</taxon>
    </lineage>
</organism>
<reference evidence="4 5" key="1">
    <citation type="journal article" date="2018" name="Biotechnol. Biofuels">
        <title>Integrative visual omics of the white-rot fungus Polyporus brumalis exposes the biotechnological potential of its oxidative enzymes for delignifying raw plant biomass.</title>
        <authorList>
            <person name="Miyauchi S."/>
            <person name="Rancon A."/>
            <person name="Drula E."/>
            <person name="Hage H."/>
            <person name="Chaduli D."/>
            <person name="Favel A."/>
            <person name="Grisel S."/>
            <person name="Henrissat B."/>
            <person name="Herpoel-Gimbert I."/>
            <person name="Ruiz-Duenas F.J."/>
            <person name="Chevret D."/>
            <person name="Hainaut M."/>
            <person name="Lin J."/>
            <person name="Wang M."/>
            <person name="Pangilinan J."/>
            <person name="Lipzen A."/>
            <person name="Lesage-Meessen L."/>
            <person name="Navarro D."/>
            <person name="Riley R."/>
            <person name="Grigoriev I.V."/>
            <person name="Zhou S."/>
            <person name="Raouche S."/>
            <person name="Rosso M.N."/>
        </authorList>
    </citation>
    <scope>NUCLEOTIDE SEQUENCE [LARGE SCALE GENOMIC DNA]</scope>
    <source>
        <strain evidence="4 5">BRFM 1820</strain>
    </source>
</reference>
<dbReference type="PANTHER" id="PTHR10622:SF10">
    <property type="entry name" value="HET DOMAIN-CONTAINING PROTEIN"/>
    <property type="match status" value="1"/>
</dbReference>